<dbReference type="SUPFAM" id="SSF50692">
    <property type="entry name" value="ADC-like"/>
    <property type="match status" value="1"/>
</dbReference>
<dbReference type="Pfam" id="PF01568">
    <property type="entry name" value="Molydop_binding"/>
    <property type="match status" value="1"/>
</dbReference>
<dbReference type="Gene3D" id="2.40.40.20">
    <property type="match status" value="1"/>
</dbReference>
<dbReference type="InterPro" id="IPR006657">
    <property type="entry name" value="MoPterin_dinucl-bd_dom"/>
</dbReference>
<feature type="domain" description="4Fe-4S ferredoxin-type" evidence="1">
    <location>
        <begin position="673"/>
        <end position="704"/>
    </location>
</feature>
<name>A0A1H7ZFQ0_9SPHN</name>
<reference evidence="3" key="1">
    <citation type="submission" date="2016-10" db="EMBL/GenBank/DDBJ databases">
        <authorList>
            <person name="Varghese N."/>
            <person name="Submissions S."/>
        </authorList>
    </citation>
    <scope>NUCLEOTIDE SEQUENCE [LARGE SCALE GENOMIC DNA]</scope>
    <source>
        <strain evidence="3">S6-262</strain>
    </source>
</reference>
<feature type="domain" description="4Fe-4S ferredoxin-type" evidence="1">
    <location>
        <begin position="755"/>
        <end position="785"/>
    </location>
</feature>
<gene>
    <name evidence="2" type="ORF">SAMN05192583_0685</name>
</gene>
<evidence type="ECO:0000259" key="1">
    <source>
        <dbReference type="PROSITE" id="PS51379"/>
    </source>
</evidence>
<dbReference type="CDD" id="cd10551">
    <property type="entry name" value="PsrB"/>
    <property type="match status" value="1"/>
</dbReference>
<dbReference type="InterPro" id="IPR009010">
    <property type="entry name" value="Asp_de-COase-like_dom_sf"/>
</dbReference>
<sequence length="901" mass="95409">MSADLPDRRSVLRLIAAGAAASVSACQRPDDTIHPMVDQPEGTFPGQVRRYATALPLAGYGRGVTGLVVDGRPIKLEGLAAHPASLGATEPFIEAGILDLYDPQRLRAPSGPSGPASWSSLARVLFESVAPRRGKGLALLTGRVTSPTLLARIAALRVQLPGMRHVRWEPFDDDHALAAADAAFGRPLTPRPRLADADVVLLLDSDPLGPGPDQIAHARGWSLRRRRAPMHRMYAAEATPSISGTMADHRIAAGPADLAALCHALAAAMGGAPARIAMPDELARFAADAARDLLAAKGRALVMVGDRQPPSMHAFAAWANGLLRAPQQWIAPVDPDRSSHRDSLSGLAADMHAGRIDTLVVLDSNPAYAAPPQLAFAEAMDRVPLTVAATLFPDETSARAKWKVPIGHPLEGWHDWRAPDGTVSIAQPLVRPFCDTKTPVEVVDLILDAAGGPGALARHRTQWAALDDAGWRHAVATGVVPDSAAAAEHVGEAPLVLPAVAPGRWAVDVRPSPSLFDGRHSTNAWAQECPDPITKEVWGSSARMHPADMAALDLANGDMVAVRHGGRVVLPVRSVEGQARGVVTVATGYGREGAGPVADGFGANAWVLQGTGVPQVSKAAGRIEVVSTQPFFELDGELAKLFPVLAPSAAMPAAKPLPTLLPNPPAKGAPKQWAMAIDTDLCIGCNACILSCQAENNIPAIGPEEMAVGRDMHWLRVDRYEDKGAGGFQPVPCMQCETAPCEPVCPVEASVHDAQGLNVQVYNRCIGTRTCQANCPYKVRRFNFRDYAGSSLWGDAGDASVSAQRNPDVSVRARGVMEKCTYCVQRIEASNREKDAGGVAAPVQTACAAACPTQAIRFGTLDDAPIREARADPRHYALLEELGTRPRTTYLARRRNPGEGA</sequence>
<evidence type="ECO:0000313" key="3">
    <source>
        <dbReference type="Proteomes" id="UP000199206"/>
    </source>
</evidence>
<dbReference type="AlphaFoldDB" id="A0A1H7ZFQ0"/>
<dbReference type="Gene3D" id="3.30.2070.10">
    <property type="entry name" value="Formate dehydrogenase/DMSO reductase"/>
    <property type="match status" value="1"/>
</dbReference>
<dbReference type="Gene3D" id="3.30.70.20">
    <property type="match status" value="2"/>
</dbReference>
<dbReference type="GO" id="GO:0043546">
    <property type="term" value="F:molybdopterin cofactor binding"/>
    <property type="evidence" value="ECO:0007669"/>
    <property type="project" value="InterPro"/>
</dbReference>
<proteinExistence type="predicted"/>
<protein>
    <submittedName>
        <fullName evidence="2">Prokaryotic molybdopterin-containing oxidoreductase family, iron-sulfur binding subunit</fullName>
    </submittedName>
</protein>
<accession>A0A1H7ZFQ0</accession>
<dbReference type="PANTHER" id="PTHR42783">
    <property type="entry name" value="GLUTAMATE SYNTHASE [NADPH] SMALL CHAIN"/>
    <property type="match status" value="1"/>
</dbReference>
<dbReference type="Gene3D" id="3.40.50.740">
    <property type="match status" value="1"/>
</dbReference>
<dbReference type="InterPro" id="IPR017896">
    <property type="entry name" value="4Fe4S_Fe-S-bd"/>
</dbReference>
<dbReference type="Proteomes" id="UP000199206">
    <property type="component" value="Unassembled WGS sequence"/>
</dbReference>
<dbReference type="PROSITE" id="PS51379">
    <property type="entry name" value="4FE4S_FER_2"/>
    <property type="match status" value="2"/>
</dbReference>
<dbReference type="STRING" id="1166340.SAMN05192583_0685"/>
<dbReference type="EMBL" id="FOCF01000001">
    <property type="protein sequence ID" value="SEM57392.1"/>
    <property type="molecule type" value="Genomic_DNA"/>
</dbReference>
<dbReference type="SUPFAM" id="SSF53706">
    <property type="entry name" value="Formate dehydrogenase/DMSO reductase, domains 1-3"/>
    <property type="match status" value="1"/>
</dbReference>
<dbReference type="GO" id="GO:0016491">
    <property type="term" value="F:oxidoreductase activity"/>
    <property type="evidence" value="ECO:0007669"/>
    <property type="project" value="InterPro"/>
</dbReference>
<keyword evidence="3" id="KW-1185">Reference proteome</keyword>
<dbReference type="PANTHER" id="PTHR42783:SF3">
    <property type="entry name" value="GLUTAMATE SYNTHASE [NADPH] SMALL CHAIN-RELATED"/>
    <property type="match status" value="1"/>
</dbReference>
<organism evidence="2 3">
    <name type="scientific">Sphingomonas gellani</name>
    <dbReference type="NCBI Taxonomy" id="1166340"/>
    <lineage>
        <taxon>Bacteria</taxon>
        <taxon>Pseudomonadati</taxon>
        <taxon>Pseudomonadota</taxon>
        <taxon>Alphaproteobacteria</taxon>
        <taxon>Sphingomonadales</taxon>
        <taxon>Sphingomonadaceae</taxon>
        <taxon>Sphingomonas</taxon>
    </lineage>
</organism>
<dbReference type="SUPFAM" id="SSF54862">
    <property type="entry name" value="4Fe-4S ferredoxins"/>
    <property type="match status" value="1"/>
</dbReference>
<evidence type="ECO:0000313" key="2">
    <source>
        <dbReference type="EMBL" id="SEM57392.1"/>
    </source>
</evidence>
<dbReference type="Pfam" id="PF13247">
    <property type="entry name" value="Fer4_11"/>
    <property type="match status" value="1"/>
</dbReference>